<protein>
    <submittedName>
        <fullName evidence="1">Uncharacterized protein</fullName>
    </submittedName>
</protein>
<organism evidence="1">
    <name type="scientific">marine sediment metagenome</name>
    <dbReference type="NCBI Taxonomy" id="412755"/>
    <lineage>
        <taxon>unclassified sequences</taxon>
        <taxon>metagenomes</taxon>
        <taxon>ecological metagenomes</taxon>
    </lineage>
</organism>
<dbReference type="EMBL" id="LAZR01027028">
    <property type="protein sequence ID" value="KKL66980.1"/>
    <property type="molecule type" value="Genomic_DNA"/>
</dbReference>
<name>A0A0F9GBY1_9ZZZZ</name>
<comment type="caution">
    <text evidence="1">The sequence shown here is derived from an EMBL/GenBank/DDBJ whole genome shotgun (WGS) entry which is preliminary data.</text>
</comment>
<proteinExistence type="predicted"/>
<gene>
    <name evidence="1" type="ORF">LCGC14_2139540</name>
</gene>
<accession>A0A0F9GBY1</accession>
<reference evidence="1" key="1">
    <citation type="journal article" date="2015" name="Nature">
        <title>Complex archaea that bridge the gap between prokaryotes and eukaryotes.</title>
        <authorList>
            <person name="Spang A."/>
            <person name="Saw J.H."/>
            <person name="Jorgensen S.L."/>
            <person name="Zaremba-Niedzwiedzka K."/>
            <person name="Martijn J."/>
            <person name="Lind A.E."/>
            <person name="van Eijk R."/>
            <person name="Schleper C."/>
            <person name="Guy L."/>
            <person name="Ettema T.J."/>
        </authorList>
    </citation>
    <scope>NUCLEOTIDE SEQUENCE</scope>
</reference>
<sequence>MKNKKLLVVILLSLSFCLVVSGVGYGEIPEWMNIAEATYMRVSLLEARVGYMMRNPTSFLTVNFRYHPPGVLALNFPVSYANAEGKIYVLIHDIRDRFSELSGIALLNMFKRTLETLYSFIRVEATDMDDDIIAALYTEEEIPLAYFYQGKYHLWDE</sequence>
<dbReference type="AlphaFoldDB" id="A0A0F9GBY1"/>
<evidence type="ECO:0000313" key="1">
    <source>
        <dbReference type="EMBL" id="KKL66980.1"/>
    </source>
</evidence>